<dbReference type="Proteomes" id="UP000054196">
    <property type="component" value="Unassembled WGS sequence"/>
</dbReference>
<evidence type="ECO:0000256" key="2">
    <source>
        <dbReference type="SAM" id="Phobius"/>
    </source>
</evidence>
<evidence type="ECO:0000313" key="4">
    <source>
        <dbReference type="Proteomes" id="UP000054196"/>
    </source>
</evidence>
<gene>
    <name evidence="3" type="ORF">PUNSTDRAFT_146369</name>
</gene>
<feature type="compositionally biased region" description="Pro residues" evidence="1">
    <location>
        <begin position="71"/>
        <end position="82"/>
    </location>
</feature>
<name>R7S2Z2_PUNST</name>
<dbReference type="OrthoDB" id="2588202at2759"/>
<dbReference type="eggNOG" id="ENOG502SRBH">
    <property type="taxonomic scope" value="Eukaryota"/>
</dbReference>
<evidence type="ECO:0000256" key="1">
    <source>
        <dbReference type="SAM" id="MobiDB-lite"/>
    </source>
</evidence>
<dbReference type="RefSeq" id="XP_007388123.1">
    <property type="nucleotide sequence ID" value="XM_007388061.1"/>
</dbReference>
<evidence type="ECO:0000313" key="3">
    <source>
        <dbReference type="EMBL" id="EIN04730.1"/>
    </source>
</evidence>
<dbReference type="GeneID" id="18881629"/>
<protein>
    <submittedName>
        <fullName evidence="3">Uncharacterized protein</fullName>
    </submittedName>
</protein>
<dbReference type="KEGG" id="psq:PUNSTDRAFT_146369"/>
<dbReference type="OMA" id="HAYFRPF"/>
<proteinExistence type="predicted"/>
<dbReference type="EMBL" id="JH687553">
    <property type="protein sequence ID" value="EIN04730.1"/>
    <property type="molecule type" value="Genomic_DNA"/>
</dbReference>
<keyword evidence="4" id="KW-1185">Reference proteome</keyword>
<dbReference type="AlphaFoldDB" id="R7S2Z2"/>
<sequence>MDANLVQQLSADSGCMRPIRLTPRLVLLACLCTFVLVSTSFFSLQARPPDAFEPQALSAAETIVDTDVSPPSLPPPPPPPSSPLTSLPQRIAPRISVVAIWEGSFPFPALVNFFASFRANAPTVELVWIGIRKDEQDACLDIGQYATLEHEDPSSNIVFRCLTRLEYWTAHREYFCRQWKCSAEERQEVLDVFMERNDMDRNKSLYRIWRGYIFRDFLHSETQWWGWADVDTFMGSFQSQFPWDVASDYDVIIPAHTDSMLYLRGHLGFIQTRAETEFRMNLYDNMRSMDGFIHRHKDAYWCAEEAEFSAFVIRTPSISFLTLPYHLVELGFDARSPATALFASPSGAYALSPSHSPPLPAFPDFPLLALPSAPSSFVPTFSAAGATHPVDLVTGVDRDKWVPAETTTFYEPPPADELGWAAGEEGEGEPVRIVGRGGGFEGGREGVWERFERARPELRVRVLGAADGEVRASLTEGLYIHWMEHKYEHRPTFDSIPARPLLPSEALAAYYTDGMEIWNIDRGELVWRSVLLD</sequence>
<dbReference type="HOGENOM" id="CLU_514842_0_0_1"/>
<accession>R7S2Z2</accession>
<keyword evidence="2" id="KW-1133">Transmembrane helix</keyword>
<organism evidence="3 4">
    <name type="scientific">Punctularia strigosozonata (strain HHB-11173)</name>
    <name type="common">White-rot fungus</name>
    <dbReference type="NCBI Taxonomy" id="741275"/>
    <lineage>
        <taxon>Eukaryota</taxon>
        <taxon>Fungi</taxon>
        <taxon>Dikarya</taxon>
        <taxon>Basidiomycota</taxon>
        <taxon>Agaricomycotina</taxon>
        <taxon>Agaricomycetes</taxon>
        <taxon>Corticiales</taxon>
        <taxon>Punctulariaceae</taxon>
        <taxon>Punctularia</taxon>
    </lineage>
</organism>
<feature type="region of interest" description="Disordered" evidence="1">
    <location>
        <begin position="66"/>
        <end position="86"/>
    </location>
</feature>
<reference evidence="4" key="1">
    <citation type="journal article" date="2012" name="Science">
        <title>The Paleozoic origin of enzymatic lignin decomposition reconstructed from 31 fungal genomes.</title>
        <authorList>
            <person name="Floudas D."/>
            <person name="Binder M."/>
            <person name="Riley R."/>
            <person name="Barry K."/>
            <person name="Blanchette R.A."/>
            <person name="Henrissat B."/>
            <person name="Martinez A.T."/>
            <person name="Otillar R."/>
            <person name="Spatafora J.W."/>
            <person name="Yadav J.S."/>
            <person name="Aerts A."/>
            <person name="Benoit I."/>
            <person name="Boyd A."/>
            <person name="Carlson A."/>
            <person name="Copeland A."/>
            <person name="Coutinho P.M."/>
            <person name="de Vries R.P."/>
            <person name="Ferreira P."/>
            <person name="Findley K."/>
            <person name="Foster B."/>
            <person name="Gaskell J."/>
            <person name="Glotzer D."/>
            <person name="Gorecki P."/>
            <person name="Heitman J."/>
            <person name="Hesse C."/>
            <person name="Hori C."/>
            <person name="Igarashi K."/>
            <person name="Jurgens J.A."/>
            <person name="Kallen N."/>
            <person name="Kersten P."/>
            <person name="Kohler A."/>
            <person name="Kuees U."/>
            <person name="Kumar T.K.A."/>
            <person name="Kuo A."/>
            <person name="LaButti K."/>
            <person name="Larrondo L.F."/>
            <person name="Lindquist E."/>
            <person name="Ling A."/>
            <person name="Lombard V."/>
            <person name="Lucas S."/>
            <person name="Lundell T."/>
            <person name="Martin R."/>
            <person name="McLaughlin D.J."/>
            <person name="Morgenstern I."/>
            <person name="Morin E."/>
            <person name="Murat C."/>
            <person name="Nagy L.G."/>
            <person name="Nolan M."/>
            <person name="Ohm R.A."/>
            <person name="Patyshakuliyeva A."/>
            <person name="Rokas A."/>
            <person name="Ruiz-Duenas F.J."/>
            <person name="Sabat G."/>
            <person name="Salamov A."/>
            <person name="Samejima M."/>
            <person name="Schmutz J."/>
            <person name="Slot J.C."/>
            <person name="St John F."/>
            <person name="Stenlid J."/>
            <person name="Sun H."/>
            <person name="Sun S."/>
            <person name="Syed K."/>
            <person name="Tsang A."/>
            <person name="Wiebenga A."/>
            <person name="Young D."/>
            <person name="Pisabarro A."/>
            <person name="Eastwood D.C."/>
            <person name="Martin F."/>
            <person name="Cullen D."/>
            <person name="Grigoriev I.V."/>
            <person name="Hibbett D.S."/>
        </authorList>
    </citation>
    <scope>NUCLEOTIDE SEQUENCE [LARGE SCALE GENOMIC DNA]</scope>
    <source>
        <strain evidence="4">HHB-11173 SS5</strain>
    </source>
</reference>
<keyword evidence="2" id="KW-0812">Transmembrane</keyword>
<feature type="transmembrane region" description="Helical" evidence="2">
    <location>
        <begin position="25"/>
        <end position="44"/>
    </location>
</feature>
<keyword evidence="2" id="KW-0472">Membrane</keyword>